<feature type="transmembrane region" description="Helical" evidence="6">
    <location>
        <begin position="307"/>
        <end position="330"/>
    </location>
</feature>
<dbReference type="Gene3D" id="3.30.750.24">
    <property type="entry name" value="STAS domain"/>
    <property type="match status" value="1"/>
</dbReference>
<evidence type="ECO:0000259" key="7">
    <source>
        <dbReference type="PROSITE" id="PS50801"/>
    </source>
</evidence>
<dbReference type="PANTHER" id="PTHR11814">
    <property type="entry name" value="SULFATE TRANSPORTER"/>
    <property type="match status" value="1"/>
</dbReference>
<evidence type="ECO:0000256" key="1">
    <source>
        <dbReference type="ARBA" id="ARBA00004651"/>
    </source>
</evidence>
<feature type="transmembrane region" description="Helical" evidence="6">
    <location>
        <begin position="267"/>
        <end position="295"/>
    </location>
</feature>
<dbReference type="Proteomes" id="UP000649617">
    <property type="component" value="Unassembled WGS sequence"/>
</dbReference>
<keyword evidence="9" id="KW-1185">Reference proteome</keyword>
<dbReference type="InterPro" id="IPR011547">
    <property type="entry name" value="SLC26A/SulP_dom"/>
</dbReference>
<evidence type="ECO:0000313" key="8">
    <source>
        <dbReference type="EMBL" id="CAE7149454.1"/>
    </source>
</evidence>
<dbReference type="Pfam" id="PF01740">
    <property type="entry name" value="STAS"/>
    <property type="match status" value="1"/>
</dbReference>
<feature type="transmembrane region" description="Helical" evidence="6">
    <location>
        <begin position="77"/>
        <end position="97"/>
    </location>
</feature>
<dbReference type="CDD" id="cd01097">
    <property type="entry name" value="Tetrahydromethanopterin_reductase"/>
    <property type="match status" value="1"/>
</dbReference>
<dbReference type="EMBL" id="CAJNIZ010000001">
    <property type="protein sequence ID" value="CAE7149454.1"/>
    <property type="molecule type" value="Genomic_DNA"/>
</dbReference>
<dbReference type="NCBIfam" id="TIGR04408">
    <property type="entry name" value="LptG_lptG"/>
    <property type="match status" value="1"/>
</dbReference>
<keyword evidence="4 6" id="KW-1133">Transmembrane helix</keyword>
<protein>
    <submittedName>
        <fullName evidence="8">SULTR4 protein</fullName>
    </submittedName>
</protein>
<evidence type="ECO:0000256" key="6">
    <source>
        <dbReference type="SAM" id="Phobius"/>
    </source>
</evidence>
<dbReference type="InterPro" id="IPR001902">
    <property type="entry name" value="SLC26A/SulP_fam"/>
</dbReference>
<dbReference type="InterPro" id="IPR030923">
    <property type="entry name" value="LptG"/>
</dbReference>
<feature type="transmembrane region" description="Helical" evidence="6">
    <location>
        <begin position="342"/>
        <end position="360"/>
    </location>
</feature>
<gene>
    <name evidence="8" type="primary">SULTR4</name>
    <name evidence="8" type="ORF">SPIL2461_LOCUS131</name>
</gene>
<dbReference type="SUPFAM" id="SSF52091">
    <property type="entry name" value="SpoIIaa-like"/>
    <property type="match status" value="1"/>
</dbReference>
<dbReference type="InterPro" id="IPR036661">
    <property type="entry name" value="Luciferase-like_sf"/>
</dbReference>
<dbReference type="InterPro" id="IPR036513">
    <property type="entry name" value="STAS_dom_sf"/>
</dbReference>
<evidence type="ECO:0000256" key="5">
    <source>
        <dbReference type="ARBA" id="ARBA00023136"/>
    </source>
</evidence>
<comment type="subcellular location">
    <subcellularLocation>
        <location evidence="1">Cell membrane</location>
        <topology evidence="1">Multi-pass membrane protein</topology>
    </subcellularLocation>
</comment>
<keyword evidence="2" id="KW-1003">Cell membrane</keyword>
<proteinExistence type="predicted"/>
<keyword evidence="3 6" id="KW-0812">Transmembrane</keyword>
<dbReference type="GO" id="GO:0055085">
    <property type="term" value="P:transmembrane transport"/>
    <property type="evidence" value="ECO:0007669"/>
    <property type="project" value="InterPro"/>
</dbReference>
<feature type="domain" description="STAS" evidence="7">
    <location>
        <begin position="455"/>
        <end position="568"/>
    </location>
</feature>
<dbReference type="GO" id="GO:0016705">
    <property type="term" value="F:oxidoreductase activity, acting on paired donors, with incorporation or reduction of molecular oxygen"/>
    <property type="evidence" value="ECO:0007669"/>
    <property type="project" value="InterPro"/>
</dbReference>
<dbReference type="CDD" id="cd07042">
    <property type="entry name" value="STAS_SulP_like_sulfate_transporter"/>
    <property type="match status" value="1"/>
</dbReference>
<evidence type="ECO:0000256" key="2">
    <source>
        <dbReference type="ARBA" id="ARBA00022475"/>
    </source>
</evidence>
<reference evidence="8" key="1">
    <citation type="submission" date="2021-02" db="EMBL/GenBank/DDBJ databases">
        <authorList>
            <person name="Dougan E. K."/>
            <person name="Rhodes N."/>
            <person name="Thang M."/>
            <person name="Chan C."/>
        </authorList>
    </citation>
    <scope>NUCLEOTIDE SEQUENCE</scope>
</reference>
<accession>A0A812IL18</accession>
<feature type="transmembrane region" description="Helical" evidence="6">
    <location>
        <begin position="906"/>
        <end position="928"/>
    </location>
</feature>
<feature type="transmembrane region" description="Helical" evidence="6">
    <location>
        <begin position="184"/>
        <end position="203"/>
    </location>
</feature>
<feature type="transmembrane region" description="Helical" evidence="6">
    <location>
        <begin position="223"/>
        <end position="241"/>
    </location>
</feature>
<dbReference type="AlphaFoldDB" id="A0A812IL18"/>
<comment type="caution">
    <text evidence="8">The sequence shown here is derived from an EMBL/GenBank/DDBJ whole genome shotgun (WGS) entry which is preliminary data.</text>
</comment>
<dbReference type="Gene3D" id="3.20.20.30">
    <property type="entry name" value="Luciferase-like domain"/>
    <property type="match status" value="1"/>
</dbReference>
<feature type="transmembrane region" description="Helical" evidence="6">
    <location>
        <begin position="367"/>
        <end position="384"/>
    </location>
</feature>
<feature type="transmembrane region" description="Helical" evidence="6">
    <location>
        <begin position="133"/>
        <end position="154"/>
    </location>
</feature>
<feature type="transmembrane region" description="Helical" evidence="6">
    <location>
        <begin position="596"/>
        <end position="614"/>
    </location>
</feature>
<evidence type="ECO:0000313" key="9">
    <source>
        <dbReference type="Proteomes" id="UP000649617"/>
    </source>
</evidence>
<dbReference type="Pfam" id="PF00296">
    <property type="entry name" value="Bac_luciferase"/>
    <property type="match status" value="1"/>
</dbReference>
<dbReference type="InterPro" id="IPR011251">
    <property type="entry name" value="Luciferase-like_dom"/>
</dbReference>
<dbReference type="InterPro" id="IPR002645">
    <property type="entry name" value="STAS_dom"/>
</dbReference>
<evidence type="ECO:0000256" key="4">
    <source>
        <dbReference type="ARBA" id="ARBA00022989"/>
    </source>
</evidence>
<feature type="transmembrane region" description="Helical" evidence="6">
    <location>
        <begin position="103"/>
        <end position="121"/>
    </location>
</feature>
<dbReference type="SUPFAM" id="SSF51679">
    <property type="entry name" value="Bacterial luciferase-like"/>
    <property type="match status" value="1"/>
</dbReference>
<sequence>MGLREWPGYLPLIPILQKYKKDDFSHDLVAGLIVGMVTIPQAVAYAFLAGVPPEAGLYACLVPMVLYALFGSSRQMVVGPVAVAALLVAATVSEYAPKFSDEYLQITTIICLQAGLFLWILRLSRMGGLVNLLSHPVITGFVNAAAILIIVSQIPAFTGIESESSQPLSVITALVTALPQIDRLTLVTGAVALTLLLTWPRILPPLSRLVGMAIDDTHPATKVGPMIVATLAVVWATLSGADQQLATVGVVPAGLPEVSPPPLDFDLWLALLPSSVVIALVSYVESYSIGATLAARKQTRVNSHQELIAIGAANIGAAFTGAYPVAGSFSRSSVNYLSGGRTPVSSLVCAAVIVIVLLFFTQLFSALPHAVLAAIVMVSVVGLMDLKSSRHHWAIHRHDTLTEIATMLMVLFLGVEVGLAAGVLLSIAFFIRTSSRPNITQVGRLADTEHFRSIKRYDVETLPGVLALRVDENIYFANAVQIEDKFLKRAQRRKGTKHVLIVCGSVNMIDATGLQMLIRLNNNLKQAGITLSLSDLKGTLLPHLNAAGLDKIITGQIFFSTDRAMRYFAEEARAQAEDNKAQADADPYITGHANRAIFVVIAVLLSLITLFALFEEMDESQTTYGLWEAGLYVLQTLPRRFDEILVYGLFLGYLIALGSLAETNELTICRVSGMSAQRLCLALAPSMILWLSLSVIVAEFIAPASERTAEVGKLQAQYGDDALGLMGGLWLRDQQLYMRLNAIDEEGQIWGVEQLWLNEDKQLQTTISAASGRYSEPEQMWLLQDVVKTELINGAATQESLDEWQWNNPITPELLASQAFLEPNKMSMAALYRQIAFARTQSLGVSEYELAFWNRVLKPLTFLGLTLFALAVVIGPLREVGMGLRLTFGIFAGLGFKYLQDLFAPAAIVFNIPALIAILIPIAVYWFAAIALIRAELRIPLDDVKLAERLGYDSVWTAEAYGSDAITPLAFLAAHTDRIRLGTAVLQLAGRTPANTAMAMATLDKLAGGNRVICGLGVSGPQIVEGWYGQPWGKPYYRLKDYVAIMKKIWAREEPVTHDGKEISLPYKGEGALGIGKPLKSILHMNPNIPVFLGTGMEATVRMTAEVADGWLPLGFVPETAHLYDDWINQGLEKAGKDADQFERQAMAQVRVTEDVQGALDSMKPGIALYVGGMGHKNINFHKEMMVRRGFGDAAERIQELYLAKRKDEAIAAVPDEFVDSGALIGPKDRIAQRFKAWENSGITGLTISGNTEAITTMAEVARLNFASADAKA</sequence>
<feature type="transmembrane region" description="Helical" evidence="6">
    <location>
        <begin position="644"/>
        <end position="661"/>
    </location>
</feature>
<organism evidence="8 9">
    <name type="scientific">Symbiodinium pilosum</name>
    <name type="common">Dinoflagellate</name>
    <dbReference type="NCBI Taxonomy" id="2952"/>
    <lineage>
        <taxon>Eukaryota</taxon>
        <taxon>Sar</taxon>
        <taxon>Alveolata</taxon>
        <taxon>Dinophyceae</taxon>
        <taxon>Suessiales</taxon>
        <taxon>Symbiodiniaceae</taxon>
        <taxon>Symbiodinium</taxon>
    </lineage>
</organism>
<dbReference type="InterPro" id="IPR019951">
    <property type="entry name" value="F420_OxRdatse_Rv3520c_pred"/>
</dbReference>
<keyword evidence="5 6" id="KW-0472">Membrane</keyword>
<dbReference type="NCBIfam" id="TIGR00815">
    <property type="entry name" value="sulP"/>
    <property type="match status" value="1"/>
</dbReference>
<dbReference type="GO" id="GO:0043190">
    <property type="term" value="C:ATP-binding cassette (ABC) transporter complex"/>
    <property type="evidence" value="ECO:0007669"/>
    <property type="project" value="InterPro"/>
</dbReference>
<dbReference type="Pfam" id="PF00916">
    <property type="entry name" value="Sulfate_transp"/>
    <property type="match status" value="1"/>
</dbReference>
<dbReference type="InterPro" id="IPR005495">
    <property type="entry name" value="LptG/LptF_permease"/>
</dbReference>
<feature type="transmembrane region" description="Helical" evidence="6">
    <location>
        <begin position="404"/>
        <end position="431"/>
    </location>
</feature>
<evidence type="ECO:0000256" key="3">
    <source>
        <dbReference type="ARBA" id="ARBA00022692"/>
    </source>
</evidence>
<dbReference type="PROSITE" id="PS50801">
    <property type="entry name" value="STAS"/>
    <property type="match status" value="1"/>
</dbReference>
<dbReference type="OrthoDB" id="288203at2759"/>
<feature type="transmembrane region" description="Helical" evidence="6">
    <location>
        <begin position="856"/>
        <end position="874"/>
    </location>
</feature>
<dbReference type="NCBIfam" id="TIGR03559">
    <property type="entry name" value="F420_Rv3520c"/>
    <property type="match status" value="1"/>
</dbReference>
<dbReference type="Pfam" id="PF03739">
    <property type="entry name" value="LptF_LptG"/>
    <property type="match status" value="1"/>
</dbReference>
<feature type="transmembrane region" description="Helical" evidence="6">
    <location>
        <begin position="55"/>
        <end position="70"/>
    </location>
</feature>
<name>A0A812IL18_SYMPI</name>
<feature type="transmembrane region" description="Helical" evidence="6">
    <location>
        <begin position="681"/>
        <end position="702"/>
    </location>
</feature>
<feature type="transmembrane region" description="Helical" evidence="6">
    <location>
        <begin position="28"/>
        <end position="49"/>
    </location>
</feature>